<dbReference type="EMBL" id="JBFTWV010000001">
    <property type="protein sequence ID" value="KAL2801238.1"/>
    <property type="molecule type" value="Genomic_DNA"/>
</dbReference>
<dbReference type="PANTHER" id="PTHR34587">
    <property type="entry name" value="VWFA DOMAIN-CONTAINING PROTEIN"/>
    <property type="match status" value="1"/>
</dbReference>
<comment type="caution">
    <text evidence="2">The sequence shown here is derived from an EMBL/GenBank/DDBJ whole genome shotgun (WGS) entry which is preliminary data.</text>
</comment>
<dbReference type="Proteomes" id="UP001610563">
    <property type="component" value="Unassembled WGS sequence"/>
</dbReference>
<gene>
    <name evidence="2" type="ORF">BJX66DRAFT_289333</name>
</gene>
<protein>
    <submittedName>
        <fullName evidence="2">Uncharacterized protein</fullName>
    </submittedName>
</protein>
<accession>A0ABR4GQ94</accession>
<dbReference type="PANTHER" id="PTHR34587:SF2">
    <property type="entry name" value="G-PROTEIN COUPLED RECEPTORS FAMILY 1 PROFILE DOMAIN-CONTAINING PROTEIN"/>
    <property type="match status" value="1"/>
</dbReference>
<feature type="chain" id="PRO_5046067636" evidence="1">
    <location>
        <begin position="20"/>
        <end position="246"/>
    </location>
</feature>
<evidence type="ECO:0000256" key="1">
    <source>
        <dbReference type="SAM" id="SignalP"/>
    </source>
</evidence>
<reference evidence="2 3" key="1">
    <citation type="submission" date="2024-07" db="EMBL/GenBank/DDBJ databases">
        <title>Section-level genome sequencing and comparative genomics of Aspergillus sections Usti and Cavernicolus.</title>
        <authorList>
            <consortium name="Lawrence Berkeley National Laboratory"/>
            <person name="Nybo J.L."/>
            <person name="Vesth T.C."/>
            <person name="Theobald S."/>
            <person name="Frisvad J.C."/>
            <person name="Larsen T.O."/>
            <person name="Kjaerboelling I."/>
            <person name="Rothschild-Mancinelli K."/>
            <person name="Lyhne E.K."/>
            <person name="Kogle M.E."/>
            <person name="Barry K."/>
            <person name="Clum A."/>
            <person name="Na H."/>
            <person name="Ledsgaard L."/>
            <person name="Lin J."/>
            <person name="Lipzen A."/>
            <person name="Kuo A."/>
            <person name="Riley R."/>
            <person name="Mondo S."/>
            <person name="Labutti K."/>
            <person name="Haridas S."/>
            <person name="Pangalinan J."/>
            <person name="Salamov A.A."/>
            <person name="Simmons B.A."/>
            <person name="Magnuson J.K."/>
            <person name="Chen J."/>
            <person name="Drula E."/>
            <person name="Henrissat B."/>
            <person name="Wiebenga A."/>
            <person name="Lubbers R.J."/>
            <person name="Gomes A.C."/>
            <person name="Makela M.R."/>
            <person name="Stajich J."/>
            <person name="Grigoriev I.V."/>
            <person name="Mortensen U.H."/>
            <person name="De Vries R.P."/>
            <person name="Baker S.E."/>
            <person name="Andersen M.R."/>
        </authorList>
    </citation>
    <scope>NUCLEOTIDE SEQUENCE [LARGE SCALE GENOMIC DNA]</scope>
    <source>
        <strain evidence="2 3">CBS 209.92</strain>
    </source>
</reference>
<dbReference type="InterPro" id="IPR053216">
    <property type="entry name" value="Appressorial_penetr-assoc"/>
</dbReference>
<organism evidence="2 3">
    <name type="scientific">Aspergillus keveii</name>
    <dbReference type="NCBI Taxonomy" id="714993"/>
    <lineage>
        <taxon>Eukaryota</taxon>
        <taxon>Fungi</taxon>
        <taxon>Dikarya</taxon>
        <taxon>Ascomycota</taxon>
        <taxon>Pezizomycotina</taxon>
        <taxon>Eurotiomycetes</taxon>
        <taxon>Eurotiomycetidae</taxon>
        <taxon>Eurotiales</taxon>
        <taxon>Aspergillaceae</taxon>
        <taxon>Aspergillus</taxon>
        <taxon>Aspergillus subgen. Nidulantes</taxon>
    </lineage>
</organism>
<sequence>MTPKLLFLLLATLISLTFAKNSQKRSWVVLETDNIQTASQSDGLPSNNSIGYAPSATDAANFINHCTQKTLTNGKSFEGGSCNGIVMGDIPAETNMISTIITYPFQNQLFTVNTPFFVRFRTANLAAGSVTNPNSTLYSAPQTLNDGKVIGHVHVAIQQLFGFSEGMFEGQEAHIAPPDPTKVAFFKTIFGKGDGEGGFSVQVRRGLPVGYYRVCTMVAASNHQPVIMPVVYRGAQDDCQRFRVGY</sequence>
<keyword evidence="1" id="KW-0732">Signal</keyword>
<proteinExistence type="predicted"/>
<evidence type="ECO:0000313" key="2">
    <source>
        <dbReference type="EMBL" id="KAL2801238.1"/>
    </source>
</evidence>
<evidence type="ECO:0000313" key="3">
    <source>
        <dbReference type="Proteomes" id="UP001610563"/>
    </source>
</evidence>
<feature type="signal peptide" evidence="1">
    <location>
        <begin position="1"/>
        <end position="19"/>
    </location>
</feature>
<name>A0ABR4GQ94_9EURO</name>
<keyword evidence="3" id="KW-1185">Reference proteome</keyword>